<organism evidence="2 3">
    <name type="scientific">Aplysia californica</name>
    <name type="common">California sea hare</name>
    <dbReference type="NCBI Taxonomy" id="6500"/>
    <lineage>
        <taxon>Eukaryota</taxon>
        <taxon>Metazoa</taxon>
        <taxon>Spiralia</taxon>
        <taxon>Lophotrochozoa</taxon>
        <taxon>Mollusca</taxon>
        <taxon>Gastropoda</taxon>
        <taxon>Heterobranchia</taxon>
        <taxon>Euthyneura</taxon>
        <taxon>Tectipleura</taxon>
        <taxon>Aplysiida</taxon>
        <taxon>Aplysioidea</taxon>
        <taxon>Aplysiidae</taxon>
        <taxon>Aplysia</taxon>
    </lineage>
</organism>
<sequence>MTSCYKMKIFQVIMVAVLVTGLVVTTNADDQCDNQLNSCLFGMISSLSMPVNSEETFLAFVRSTSVDELCRVIAGGRNCVQHALDSSCATQNVHGAVHAYMDVATYACSPEGRQMMETAQKSPCLYDMSLYGELRTEEIACTSRGHEAVLSLNPDHVEDAETPADPEMVCPIIEGIENCITTNVSRVCGAGLGQLMGNVIAVMGPPRYRVNCAERRRRESFFASKTLGRLLGL</sequence>
<dbReference type="Proteomes" id="UP000694888">
    <property type="component" value="Unplaced"/>
</dbReference>
<keyword evidence="2" id="KW-1185">Reference proteome</keyword>
<name>A0ABM0ZUU0_APLCA</name>
<evidence type="ECO:0000313" key="2">
    <source>
        <dbReference type="Proteomes" id="UP000694888"/>
    </source>
</evidence>
<gene>
    <name evidence="3" type="primary">LOC101862248</name>
</gene>
<dbReference type="GeneID" id="101862248"/>
<accession>A0ABM0ZUU0</accession>
<protein>
    <submittedName>
        <fullName evidence="3">Uncharacterized protein LOC101862248</fullName>
    </submittedName>
</protein>
<evidence type="ECO:0000313" key="3">
    <source>
        <dbReference type="RefSeq" id="XP_012934899.1"/>
    </source>
</evidence>
<keyword evidence="1" id="KW-0732">Signal</keyword>
<evidence type="ECO:0000256" key="1">
    <source>
        <dbReference type="SAM" id="SignalP"/>
    </source>
</evidence>
<dbReference type="RefSeq" id="XP_012934899.1">
    <property type="nucleotide sequence ID" value="XM_013079445.2"/>
</dbReference>
<proteinExistence type="predicted"/>
<feature type="chain" id="PRO_5046137024" evidence="1">
    <location>
        <begin position="29"/>
        <end position="233"/>
    </location>
</feature>
<feature type="signal peptide" evidence="1">
    <location>
        <begin position="1"/>
        <end position="28"/>
    </location>
</feature>
<reference evidence="3" key="1">
    <citation type="submission" date="2025-08" db="UniProtKB">
        <authorList>
            <consortium name="RefSeq"/>
        </authorList>
    </citation>
    <scope>IDENTIFICATION</scope>
</reference>